<comment type="caution">
    <text evidence="2">The sequence shown here is derived from an EMBL/GenBank/DDBJ whole genome shotgun (WGS) entry which is preliminary data.</text>
</comment>
<keyword evidence="3" id="KW-1185">Reference proteome</keyword>
<dbReference type="EMBL" id="VOSM01000002">
    <property type="protein sequence ID" value="TXD38279.1"/>
    <property type="molecule type" value="Genomic_DNA"/>
</dbReference>
<sequence>MGDTAALRRSRCRGSEPEAGVGQHDDRRGWPLMDPRTPEPGGTMFELDNPKGGNFVILRVDGRVQGEDYDRVIPRLKRYFGEHGQLNMMVVVESTEGLDASSVWEELGLSQRELASVMRFGVVGDAREDAWIGQLSAPLMHTEVRYFDVGEEEAAERWVRAGRAAASPGAQA</sequence>
<dbReference type="Gene3D" id="3.40.50.10600">
    <property type="entry name" value="SpoIIaa-like domains"/>
    <property type="match status" value="1"/>
</dbReference>
<evidence type="ECO:0000256" key="1">
    <source>
        <dbReference type="SAM" id="MobiDB-lite"/>
    </source>
</evidence>
<name>A0A5C6XEN6_9DELT</name>
<protein>
    <submittedName>
        <fullName evidence="2">STAS/SEC14 domain-containing protein</fullName>
    </submittedName>
</protein>
<dbReference type="InterPro" id="IPR036513">
    <property type="entry name" value="STAS_dom_sf"/>
</dbReference>
<evidence type="ECO:0000313" key="3">
    <source>
        <dbReference type="Proteomes" id="UP000321412"/>
    </source>
</evidence>
<dbReference type="SUPFAM" id="SSF52091">
    <property type="entry name" value="SpoIIaa-like"/>
    <property type="match status" value="1"/>
</dbReference>
<dbReference type="OrthoDB" id="5457369at2"/>
<dbReference type="InterPro" id="IPR021866">
    <property type="entry name" value="SpoIIAA-like"/>
</dbReference>
<dbReference type="Proteomes" id="UP000321412">
    <property type="component" value="Unassembled WGS sequence"/>
</dbReference>
<evidence type="ECO:0000313" key="2">
    <source>
        <dbReference type="EMBL" id="TXD38279.1"/>
    </source>
</evidence>
<dbReference type="InterPro" id="IPR038396">
    <property type="entry name" value="SpoIIAA-like_sf"/>
</dbReference>
<accession>A0A5C6XEN6</accession>
<proteinExistence type="predicted"/>
<organism evidence="2 3">
    <name type="scientific">Lujinxingia vulgaris</name>
    <dbReference type="NCBI Taxonomy" id="2600176"/>
    <lineage>
        <taxon>Bacteria</taxon>
        <taxon>Deltaproteobacteria</taxon>
        <taxon>Bradymonadales</taxon>
        <taxon>Lujinxingiaceae</taxon>
        <taxon>Lujinxingia</taxon>
    </lineage>
</organism>
<feature type="region of interest" description="Disordered" evidence="1">
    <location>
        <begin position="1"/>
        <end position="41"/>
    </location>
</feature>
<dbReference type="Pfam" id="PF11964">
    <property type="entry name" value="SpoIIAA-like"/>
    <property type="match status" value="1"/>
</dbReference>
<dbReference type="AlphaFoldDB" id="A0A5C6XEN6"/>
<gene>
    <name evidence="2" type="ORF">FRC98_05135</name>
</gene>
<reference evidence="2 3" key="1">
    <citation type="submission" date="2019-08" db="EMBL/GenBank/DDBJ databases">
        <title>Bradymonadales sp. TMQ4.</title>
        <authorList>
            <person name="Liang Q."/>
        </authorList>
    </citation>
    <scope>NUCLEOTIDE SEQUENCE [LARGE SCALE GENOMIC DNA]</scope>
    <source>
        <strain evidence="2 3">TMQ4</strain>
    </source>
</reference>